<proteinExistence type="predicted"/>
<protein>
    <submittedName>
        <fullName evidence="1">Uncharacterized protein</fullName>
    </submittedName>
</protein>
<evidence type="ECO:0000313" key="2">
    <source>
        <dbReference type="Proteomes" id="UP000322876"/>
    </source>
</evidence>
<dbReference type="Proteomes" id="UP000322876">
    <property type="component" value="Unassembled WGS sequence"/>
</dbReference>
<comment type="caution">
    <text evidence="1">The sequence shown here is derived from an EMBL/GenBank/DDBJ whole genome shotgun (WGS) entry which is preliminary data.</text>
</comment>
<dbReference type="AlphaFoldDB" id="A0A5A8F4M8"/>
<accession>A0A5A8F4M8</accession>
<organism evidence="1 2">
    <name type="scientific">Deferribacter autotrophicus</name>
    <dbReference type="NCBI Taxonomy" id="500465"/>
    <lineage>
        <taxon>Bacteria</taxon>
        <taxon>Pseudomonadati</taxon>
        <taxon>Deferribacterota</taxon>
        <taxon>Deferribacteres</taxon>
        <taxon>Deferribacterales</taxon>
        <taxon>Deferribacteraceae</taxon>
        <taxon>Deferribacter</taxon>
    </lineage>
</organism>
<evidence type="ECO:0000313" key="1">
    <source>
        <dbReference type="EMBL" id="KAA0259094.1"/>
    </source>
</evidence>
<sequence>MISCQYPTDPEPELIPRIQPCNKIEENNYVAKWACMNGFEIHNACMDSPTFVLNETFFCKGQKHKVTYLAKANILQWYDMSVVGGTYSFYEDLKSDLYPGYVSSVSAAVDTYNFCNYIDDNTDYNKRTLCKRFKEKAQTFFVGLKSVVWAVIHDKKPNFEGDLVNGEVNVTIQAEHKGFKTKKEYITVDTTKIGKIIISGYVKDDLNNPIPNARILLPEYGNKEISANINGYYKIDLTLDTQGKVANFTQDIVMHAKIGKLNVEILASKLVANGKFQNLKFKVSSPQKNMGNKTVEITFAPNGYIKNGKTVNYLTKTSFIKKVKLNANGIGVVKEIMPSVKKEKLNNIFNPSDYFPVTAKLVVEYPEADAKGETNVQLYSPFPKIKRVTIPGGIDEGLWQITPSTITIEDLDSNSFNIEVRGFGRFKLKGGHITKTVLKEYRFTGNQFQFYYGAYKMGLDLNKEPDLWKELLITNLKVLGNFFITISEADLLKRVQKFKGNINLTNRITSDKVTSLSKLRFAMRDFYHNTLSYYYDKDKDYVKTADLVVGGVSIGYDIYSMIKKLSPTLGQSLQLETAKAIYENAKTIHKIYKQYRKISDSYQDVVFIPIYISVSDGDGYTTNTIRSISVKIWKEVD</sequence>
<dbReference type="EMBL" id="VFJB01000003">
    <property type="protein sequence ID" value="KAA0259094.1"/>
    <property type="molecule type" value="Genomic_DNA"/>
</dbReference>
<reference evidence="1 2" key="1">
    <citation type="submission" date="2019-06" db="EMBL/GenBank/DDBJ databases">
        <title>Genomic insights into carbon and energy metabolism of Deferribacter autotrophicus revealed new metabolic traits in the phylum Deferribacteres.</title>
        <authorList>
            <person name="Slobodkin A.I."/>
            <person name="Slobodkina G.B."/>
            <person name="Allioux M."/>
            <person name="Alain K."/>
            <person name="Jebbar M."/>
            <person name="Shadrin V."/>
            <person name="Kublanov I.V."/>
            <person name="Toshchakov S.V."/>
            <person name="Bonch-Osmolovskaya E.A."/>
        </authorList>
    </citation>
    <scope>NUCLEOTIDE SEQUENCE [LARGE SCALE GENOMIC DNA]</scope>
    <source>
        <strain evidence="1 2">SL50</strain>
    </source>
</reference>
<dbReference type="OrthoDB" id="9795224at2"/>
<keyword evidence="2" id="KW-1185">Reference proteome</keyword>
<name>A0A5A8F4M8_9BACT</name>
<gene>
    <name evidence="1" type="ORF">FHQ18_03860</name>
</gene>